<dbReference type="EMBL" id="NMUH01000009">
    <property type="protein sequence ID" value="MQL68167.1"/>
    <property type="molecule type" value="Genomic_DNA"/>
</dbReference>
<evidence type="ECO:0000313" key="2">
    <source>
        <dbReference type="EMBL" id="MQL68167.1"/>
    </source>
</evidence>
<feature type="compositionally biased region" description="Polar residues" evidence="1">
    <location>
        <begin position="128"/>
        <end position="138"/>
    </location>
</feature>
<name>A0A843TD65_COLES</name>
<dbReference type="AlphaFoldDB" id="A0A843TD65"/>
<feature type="compositionally biased region" description="Basic residues" evidence="1">
    <location>
        <begin position="22"/>
        <end position="31"/>
    </location>
</feature>
<gene>
    <name evidence="2" type="ORF">Taro_000492</name>
</gene>
<accession>A0A843TD65</accession>
<evidence type="ECO:0000256" key="1">
    <source>
        <dbReference type="SAM" id="MobiDB-lite"/>
    </source>
</evidence>
<protein>
    <submittedName>
        <fullName evidence="2">Uncharacterized protein</fullName>
    </submittedName>
</protein>
<dbReference type="Proteomes" id="UP000652761">
    <property type="component" value="Unassembled WGS sequence"/>
</dbReference>
<comment type="caution">
    <text evidence="2">The sequence shown here is derived from an EMBL/GenBank/DDBJ whole genome shotgun (WGS) entry which is preliminary data.</text>
</comment>
<organism evidence="2 3">
    <name type="scientific">Colocasia esculenta</name>
    <name type="common">Wild taro</name>
    <name type="synonym">Arum esculentum</name>
    <dbReference type="NCBI Taxonomy" id="4460"/>
    <lineage>
        <taxon>Eukaryota</taxon>
        <taxon>Viridiplantae</taxon>
        <taxon>Streptophyta</taxon>
        <taxon>Embryophyta</taxon>
        <taxon>Tracheophyta</taxon>
        <taxon>Spermatophyta</taxon>
        <taxon>Magnoliopsida</taxon>
        <taxon>Liliopsida</taxon>
        <taxon>Araceae</taxon>
        <taxon>Aroideae</taxon>
        <taxon>Colocasieae</taxon>
        <taxon>Colocasia</taxon>
    </lineage>
</organism>
<reference evidence="2" key="1">
    <citation type="submission" date="2017-07" db="EMBL/GenBank/DDBJ databases">
        <title>Taro Niue Genome Assembly and Annotation.</title>
        <authorList>
            <person name="Atibalentja N."/>
            <person name="Keating K."/>
            <person name="Fields C.J."/>
        </authorList>
    </citation>
    <scope>NUCLEOTIDE SEQUENCE</scope>
    <source>
        <strain evidence="2">Niue_2</strain>
        <tissue evidence="2">Leaf</tissue>
    </source>
</reference>
<proteinExistence type="predicted"/>
<evidence type="ECO:0000313" key="3">
    <source>
        <dbReference type="Proteomes" id="UP000652761"/>
    </source>
</evidence>
<feature type="compositionally biased region" description="Basic and acidic residues" evidence="1">
    <location>
        <begin position="69"/>
        <end position="81"/>
    </location>
</feature>
<sequence length="287" mass="32634">MATSSSLQDPRSCRLHEQGVTSHHKYLKHAGKPPERGQFRGGRRRGEKRKERVRGENGAQPSALNRWVAKCDRSARRDNDHVGTATHSATLKVVKPQRPKKKNATADQVTSMLYVPDTRQGRSDRKGNSQISQKSSPDATRRRNKNATPTLVVTMLRRPDLADDVELPASSDESVEALSLSKENEVEEVDPQQPEIQLGDSDEEEYTSDQNESDNEDVNAEFDMSPTSEDIMENDLLYDMFMRNHRFTEHSDELHARSAWTTIESYNRGMDERYGDDSQHPELDLDI</sequence>
<feature type="region of interest" description="Disordered" evidence="1">
    <location>
        <begin position="1"/>
        <end position="222"/>
    </location>
</feature>
<keyword evidence="3" id="KW-1185">Reference proteome</keyword>
<feature type="compositionally biased region" description="Acidic residues" evidence="1">
    <location>
        <begin position="200"/>
        <end position="220"/>
    </location>
</feature>